<evidence type="ECO:0000313" key="2">
    <source>
        <dbReference type="Proteomes" id="UP000305778"/>
    </source>
</evidence>
<protein>
    <submittedName>
        <fullName evidence="1">Uncharacterized protein</fullName>
    </submittedName>
</protein>
<reference evidence="1 2" key="1">
    <citation type="submission" date="2019-04" db="EMBL/GenBank/DDBJ databases">
        <title>Streptomyces oryziradicis sp. nov., a novel actinomycete isolated from rhizosphere soil of rice (Oryza sativa L.).</title>
        <authorList>
            <person name="Li C."/>
        </authorList>
    </citation>
    <scope>NUCLEOTIDE SEQUENCE [LARGE SCALE GENOMIC DNA]</scope>
    <source>
        <strain evidence="1 2">NEAU-C40</strain>
    </source>
</reference>
<sequence>MHWKQAPLAGRHRSCIIRWWRHTRLPARRPRQSHAWLQAADPALARQVLDYQQHHCQGEAIISPAKQRTCQHQHLKTGDDS</sequence>
<gene>
    <name evidence="1" type="ORF">FCI23_44230</name>
</gene>
<name>A0A4V5MYU4_9ACTN</name>
<evidence type="ECO:0000313" key="1">
    <source>
        <dbReference type="EMBL" id="TJZ99908.1"/>
    </source>
</evidence>
<organism evidence="1 2">
    <name type="scientific">Actinacidiphila oryziradicis</name>
    <dbReference type="NCBI Taxonomy" id="2571141"/>
    <lineage>
        <taxon>Bacteria</taxon>
        <taxon>Bacillati</taxon>
        <taxon>Actinomycetota</taxon>
        <taxon>Actinomycetes</taxon>
        <taxon>Kitasatosporales</taxon>
        <taxon>Streptomycetaceae</taxon>
        <taxon>Actinacidiphila</taxon>
    </lineage>
</organism>
<keyword evidence="2" id="KW-1185">Reference proteome</keyword>
<proteinExistence type="predicted"/>
<accession>A0A4V5MYU4</accession>
<dbReference type="RefSeq" id="WP_136729700.1">
    <property type="nucleotide sequence ID" value="NZ_SUMC01000094.1"/>
</dbReference>
<comment type="caution">
    <text evidence="1">The sequence shown here is derived from an EMBL/GenBank/DDBJ whole genome shotgun (WGS) entry which is preliminary data.</text>
</comment>
<dbReference type="Proteomes" id="UP000305778">
    <property type="component" value="Unassembled WGS sequence"/>
</dbReference>
<dbReference type="EMBL" id="SUMC01000094">
    <property type="protein sequence ID" value="TJZ99908.1"/>
    <property type="molecule type" value="Genomic_DNA"/>
</dbReference>
<dbReference type="AlphaFoldDB" id="A0A4V5MYU4"/>